<feature type="domain" description="N-acetyltransferase" evidence="1">
    <location>
        <begin position="138"/>
        <end position="264"/>
    </location>
</feature>
<dbReference type="PANTHER" id="PTHR47237:SF1">
    <property type="entry name" value="SLL0310 PROTEIN"/>
    <property type="match status" value="1"/>
</dbReference>
<dbReference type="Gene3D" id="3.40.630.30">
    <property type="match status" value="1"/>
</dbReference>
<dbReference type="InterPro" id="IPR016181">
    <property type="entry name" value="Acyl_CoA_acyltransferase"/>
</dbReference>
<accession>A0ABY7VW17</accession>
<keyword evidence="3" id="KW-1185">Reference proteome</keyword>
<evidence type="ECO:0000313" key="2">
    <source>
        <dbReference type="EMBL" id="WDE97405.1"/>
    </source>
</evidence>
<dbReference type="Gene3D" id="3.40.630.90">
    <property type="match status" value="1"/>
</dbReference>
<gene>
    <name evidence="2" type="ORF">PQO03_05505</name>
</gene>
<dbReference type="InterPro" id="IPR041496">
    <property type="entry name" value="YitH/HolE_GNAT"/>
</dbReference>
<dbReference type="Pfam" id="PF00583">
    <property type="entry name" value="Acetyltransf_1"/>
    <property type="match status" value="1"/>
</dbReference>
<feature type="domain" description="N-acetyltransferase" evidence="1">
    <location>
        <begin position="4"/>
        <end position="134"/>
    </location>
</feature>
<dbReference type="InterPro" id="IPR052729">
    <property type="entry name" value="Acyl/Acetyltrans_Enzymes"/>
</dbReference>
<protein>
    <submittedName>
        <fullName evidence="2">GNAT family N-acetyltransferase</fullName>
        <ecNumber evidence="2">2.3.1.-</ecNumber>
    </submittedName>
</protein>
<name>A0ABY7VW17_9BACT</name>
<dbReference type="PANTHER" id="PTHR47237">
    <property type="entry name" value="SLL0310 PROTEIN"/>
    <property type="match status" value="1"/>
</dbReference>
<dbReference type="InterPro" id="IPR000182">
    <property type="entry name" value="GNAT_dom"/>
</dbReference>
<sequence>MNKYTIRKMRKSEVEIALNWAAKEGWNPGLNDAQIFYDADPEGFFVGEYEGEIVAVGSAVCYDENYAFCGLYIVAPEHRGKGFGLALTKARLAYCEDRNIGIDGVLENVEVYQSVGYKPYYMNHRFTVLAKRNRAKNPFVREFKESDLQEVLSYDRQCFPAARQHFLRSWIYQENARVLLYFERDLLLGYAVRRKCVEGYKVGPLFADNEEIAKEIFLAIQDDIEGQKIILDVPGNNLPAMNLVKDFAMEEIFATMRMYQRDLPAISHEKIFAITTFELG</sequence>
<proteinExistence type="predicted"/>
<evidence type="ECO:0000259" key="1">
    <source>
        <dbReference type="PROSITE" id="PS51186"/>
    </source>
</evidence>
<dbReference type="Pfam" id="PF18014">
    <property type="entry name" value="Acetyltransf_18"/>
    <property type="match status" value="1"/>
</dbReference>
<dbReference type="Proteomes" id="UP001214250">
    <property type="component" value="Chromosome 1"/>
</dbReference>
<organism evidence="2 3">
    <name type="scientific">Lentisphaera profundi</name>
    <dbReference type="NCBI Taxonomy" id="1658616"/>
    <lineage>
        <taxon>Bacteria</taxon>
        <taxon>Pseudomonadati</taxon>
        <taxon>Lentisphaerota</taxon>
        <taxon>Lentisphaeria</taxon>
        <taxon>Lentisphaerales</taxon>
        <taxon>Lentisphaeraceae</taxon>
        <taxon>Lentisphaera</taxon>
    </lineage>
</organism>
<dbReference type="EC" id="2.3.1.-" evidence="2"/>
<evidence type="ECO:0000313" key="3">
    <source>
        <dbReference type="Proteomes" id="UP001214250"/>
    </source>
</evidence>
<keyword evidence="2" id="KW-0808">Transferase</keyword>
<dbReference type="CDD" id="cd04301">
    <property type="entry name" value="NAT_SF"/>
    <property type="match status" value="1"/>
</dbReference>
<reference evidence="2 3" key="1">
    <citation type="submission" date="2023-02" db="EMBL/GenBank/DDBJ databases">
        <title>Genome sequence of Lentisphaera profundi SAORIC-696.</title>
        <authorList>
            <person name="Kim e."/>
            <person name="Cho J.-C."/>
            <person name="Choi A."/>
            <person name="Kang I."/>
        </authorList>
    </citation>
    <scope>NUCLEOTIDE SEQUENCE [LARGE SCALE GENOMIC DNA]</scope>
    <source>
        <strain evidence="2 3">SAORIC-696</strain>
    </source>
</reference>
<dbReference type="PROSITE" id="PS51186">
    <property type="entry name" value="GNAT"/>
    <property type="match status" value="2"/>
</dbReference>
<dbReference type="GO" id="GO:0016746">
    <property type="term" value="F:acyltransferase activity"/>
    <property type="evidence" value="ECO:0007669"/>
    <property type="project" value="UniProtKB-KW"/>
</dbReference>
<keyword evidence="2" id="KW-0012">Acyltransferase</keyword>
<dbReference type="RefSeq" id="WP_274151760.1">
    <property type="nucleotide sequence ID" value="NZ_CP117811.1"/>
</dbReference>
<dbReference type="EMBL" id="CP117811">
    <property type="protein sequence ID" value="WDE97405.1"/>
    <property type="molecule type" value="Genomic_DNA"/>
</dbReference>
<dbReference type="SUPFAM" id="SSF55729">
    <property type="entry name" value="Acyl-CoA N-acyltransferases (Nat)"/>
    <property type="match status" value="1"/>
</dbReference>